<keyword evidence="1" id="KW-0812">Transmembrane</keyword>
<dbReference type="RefSeq" id="WP_345109953.1">
    <property type="nucleotide sequence ID" value="NZ_BAABDH010000013.1"/>
</dbReference>
<keyword evidence="1" id="KW-0472">Membrane</keyword>
<accession>A0ABP7MGU2</accession>
<feature type="transmembrane region" description="Helical" evidence="1">
    <location>
        <begin position="196"/>
        <end position="217"/>
    </location>
</feature>
<evidence type="ECO:0000256" key="1">
    <source>
        <dbReference type="SAM" id="Phobius"/>
    </source>
</evidence>
<evidence type="ECO:0008006" key="4">
    <source>
        <dbReference type="Google" id="ProtNLM"/>
    </source>
</evidence>
<reference evidence="3" key="1">
    <citation type="journal article" date="2019" name="Int. J. Syst. Evol. Microbiol.">
        <title>The Global Catalogue of Microorganisms (GCM) 10K type strain sequencing project: providing services to taxonomists for standard genome sequencing and annotation.</title>
        <authorList>
            <consortium name="The Broad Institute Genomics Platform"/>
            <consortium name="The Broad Institute Genome Sequencing Center for Infectious Disease"/>
            <person name="Wu L."/>
            <person name="Ma J."/>
        </authorList>
    </citation>
    <scope>NUCLEOTIDE SEQUENCE [LARGE SCALE GENOMIC DNA]</scope>
    <source>
        <strain evidence="3">JCM 17214</strain>
    </source>
</reference>
<comment type="caution">
    <text evidence="2">The sequence shown here is derived from an EMBL/GenBank/DDBJ whole genome shotgun (WGS) entry which is preliminary data.</text>
</comment>
<dbReference type="Proteomes" id="UP001499909">
    <property type="component" value="Unassembled WGS sequence"/>
</dbReference>
<evidence type="ECO:0000313" key="2">
    <source>
        <dbReference type="EMBL" id="GAA3922846.1"/>
    </source>
</evidence>
<feature type="transmembrane region" description="Helical" evidence="1">
    <location>
        <begin position="12"/>
        <end position="37"/>
    </location>
</feature>
<proteinExistence type="predicted"/>
<protein>
    <recommendedName>
        <fullName evidence="4">YcxB family protein</fullName>
    </recommendedName>
</protein>
<sequence>MDKGNYTIQAFRPVVSLGVLLGGTLLFAGSIWLLPYGLHNSKVFLVAWGLIWLALGCFLIRKLAVKPVFMLLNADSLSIQASGSPSKQQIKLDQVASYLYEDFSNNQRFRLRLQSGEKVVLRHNDVLCPDDDIQALAREFERLVGQQNFGAEVGAGWPIRREKTFFEKPAATVVLVVFSVAVAFILWSIIHDGRPVRGGLFTAIGGYVAYLAAWWAAAGRRNQQSE</sequence>
<keyword evidence="1" id="KW-1133">Transmembrane helix</keyword>
<feature type="transmembrane region" description="Helical" evidence="1">
    <location>
        <begin position="43"/>
        <end position="60"/>
    </location>
</feature>
<keyword evidence="3" id="KW-1185">Reference proteome</keyword>
<evidence type="ECO:0000313" key="3">
    <source>
        <dbReference type="Proteomes" id="UP001499909"/>
    </source>
</evidence>
<gene>
    <name evidence="2" type="ORF">GCM10022406_06240</name>
</gene>
<feature type="transmembrane region" description="Helical" evidence="1">
    <location>
        <begin position="170"/>
        <end position="190"/>
    </location>
</feature>
<dbReference type="EMBL" id="BAABDH010000013">
    <property type="protein sequence ID" value="GAA3922846.1"/>
    <property type="molecule type" value="Genomic_DNA"/>
</dbReference>
<organism evidence="2 3">
    <name type="scientific">Hymenobacter algoricola</name>
    <dbReference type="NCBI Taxonomy" id="486267"/>
    <lineage>
        <taxon>Bacteria</taxon>
        <taxon>Pseudomonadati</taxon>
        <taxon>Bacteroidota</taxon>
        <taxon>Cytophagia</taxon>
        <taxon>Cytophagales</taxon>
        <taxon>Hymenobacteraceae</taxon>
        <taxon>Hymenobacter</taxon>
    </lineage>
</organism>
<name>A0ABP7MGU2_9BACT</name>